<keyword evidence="1" id="KW-0808">Transferase</keyword>
<dbReference type="EMBL" id="PIEU01000022">
    <property type="protein sequence ID" value="PZL76944.1"/>
    <property type="molecule type" value="Genomic_DNA"/>
</dbReference>
<comment type="caution">
    <text evidence="9">The sequence shown here is derived from an EMBL/GenBank/DDBJ whole genome shotgun (WGS) entry which is preliminary data.</text>
</comment>
<accession>A0A2W3ZS40</accession>
<gene>
    <name evidence="9" type="ORF">CI088_02045</name>
</gene>
<dbReference type="InterPro" id="IPR003812">
    <property type="entry name" value="Fido"/>
</dbReference>
<evidence type="ECO:0000256" key="6">
    <source>
        <dbReference type="ARBA" id="ARBA00047939"/>
    </source>
</evidence>
<dbReference type="PANTHER" id="PTHR39560">
    <property type="entry name" value="PROTEIN ADENYLYLTRANSFERASE FIC-RELATED"/>
    <property type="match status" value="1"/>
</dbReference>
<evidence type="ECO:0000256" key="3">
    <source>
        <dbReference type="ARBA" id="ARBA00022741"/>
    </source>
</evidence>
<evidence type="ECO:0000256" key="5">
    <source>
        <dbReference type="ARBA" id="ARBA00034531"/>
    </source>
</evidence>
<evidence type="ECO:0000256" key="7">
    <source>
        <dbReference type="ARBA" id="ARBA00048696"/>
    </source>
</evidence>
<dbReference type="AlphaFoldDB" id="A0A2W3ZS40"/>
<dbReference type="PROSITE" id="PS51459">
    <property type="entry name" value="FIDO"/>
    <property type="match status" value="1"/>
</dbReference>
<evidence type="ECO:0000313" key="9">
    <source>
        <dbReference type="EMBL" id="PZL76944.1"/>
    </source>
</evidence>
<proteinExistence type="predicted"/>
<dbReference type="EC" id="2.7.7.108" evidence="5"/>
<keyword evidence="2" id="KW-0548">Nucleotidyltransferase</keyword>
<name>A0A2W3ZS40_9ENTE</name>
<dbReference type="SUPFAM" id="SSF140931">
    <property type="entry name" value="Fic-like"/>
    <property type="match status" value="1"/>
</dbReference>
<dbReference type="RefSeq" id="WP_111247021.1">
    <property type="nucleotide sequence ID" value="NZ_PIEU01000022.1"/>
</dbReference>
<dbReference type="GO" id="GO:0051302">
    <property type="term" value="P:regulation of cell division"/>
    <property type="evidence" value="ECO:0007669"/>
    <property type="project" value="TreeGrafter"/>
</dbReference>
<evidence type="ECO:0000256" key="4">
    <source>
        <dbReference type="ARBA" id="ARBA00022840"/>
    </source>
</evidence>
<dbReference type="PANTHER" id="PTHR39560:SF1">
    <property type="entry name" value="PROTEIN ADENYLYLTRANSFERASE FIC-RELATED"/>
    <property type="match status" value="1"/>
</dbReference>
<comment type="catalytic activity">
    <reaction evidence="6">
        <text>L-threonyl-[protein] + ATP = 3-O-(5'-adenylyl)-L-threonyl-[protein] + diphosphate</text>
        <dbReference type="Rhea" id="RHEA:54292"/>
        <dbReference type="Rhea" id="RHEA-COMP:11060"/>
        <dbReference type="Rhea" id="RHEA-COMP:13847"/>
        <dbReference type="ChEBI" id="CHEBI:30013"/>
        <dbReference type="ChEBI" id="CHEBI:30616"/>
        <dbReference type="ChEBI" id="CHEBI:33019"/>
        <dbReference type="ChEBI" id="CHEBI:138113"/>
        <dbReference type="EC" id="2.7.7.108"/>
    </reaction>
</comment>
<dbReference type="Pfam" id="PF02661">
    <property type="entry name" value="Fic"/>
    <property type="match status" value="1"/>
</dbReference>
<dbReference type="Proteomes" id="UP000249828">
    <property type="component" value="Unassembled WGS sequence"/>
</dbReference>
<evidence type="ECO:0000256" key="2">
    <source>
        <dbReference type="ARBA" id="ARBA00022695"/>
    </source>
</evidence>
<keyword evidence="3" id="KW-0547">Nucleotide-binding</keyword>
<feature type="domain" description="Fido" evidence="8">
    <location>
        <begin position="62"/>
        <end position="202"/>
    </location>
</feature>
<dbReference type="Gene3D" id="1.10.3290.10">
    <property type="entry name" value="Fido-like domain"/>
    <property type="match status" value="1"/>
</dbReference>
<sequence length="206" mass="24161">MDKFPVYDTYYYVDPDNEYTYPDSSVLKNKLNIENFDELMEKEYQLVKIKALDLFLSPIMVHSMKDVCKIHHELFSELYAWAGNYRKVNISKQGKAFMAMQSFSTGEQYMNSLIEEYHNNAQTKEQIVSQLANILDNLNYMHPFREGNGRTQREVIRVLALAKGYEVLINVDGQDEVYKQYMDGTVYSDVKLLERLISSLMEKIVE</sequence>
<evidence type="ECO:0000259" key="8">
    <source>
        <dbReference type="PROSITE" id="PS51459"/>
    </source>
</evidence>
<dbReference type="GO" id="GO:0070733">
    <property type="term" value="F:AMPylase activity"/>
    <property type="evidence" value="ECO:0007669"/>
    <property type="project" value="UniProtKB-EC"/>
</dbReference>
<evidence type="ECO:0000313" key="10">
    <source>
        <dbReference type="Proteomes" id="UP000249828"/>
    </source>
</evidence>
<protein>
    <recommendedName>
        <fullName evidence="5">protein adenylyltransferase</fullName>
        <ecNumber evidence="5">2.7.7.108</ecNumber>
    </recommendedName>
</protein>
<organism evidence="9 10">
    <name type="scientific">Enterococcus plantarum</name>
    <dbReference type="NCBI Taxonomy" id="1077675"/>
    <lineage>
        <taxon>Bacteria</taxon>
        <taxon>Bacillati</taxon>
        <taxon>Bacillota</taxon>
        <taxon>Bacilli</taxon>
        <taxon>Lactobacillales</taxon>
        <taxon>Enterococcaceae</taxon>
        <taxon>Enterococcus</taxon>
    </lineage>
</organism>
<evidence type="ECO:0000256" key="1">
    <source>
        <dbReference type="ARBA" id="ARBA00022679"/>
    </source>
</evidence>
<comment type="catalytic activity">
    <reaction evidence="7">
        <text>L-tyrosyl-[protein] + ATP = O-(5'-adenylyl)-L-tyrosyl-[protein] + diphosphate</text>
        <dbReference type="Rhea" id="RHEA:54288"/>
        <dbReference type="Rhea" id="RHEA-COMP:10136"/>
        <dbReference type="Rhea" id="RHEA-COMP:13846"/>
        <dbReference type="ChEBI" id="CHEBI:30616"/>
        <dbReference type="ChEBI" id="CHEBI:33019"/>
        <dbReference type="ChEBI" id="CHEBI:46858"/>
        <dbReference type="ChEBI" id="CHEBI:83624"/>
        <dbReference type="EC" id="2.7.7.108"/>
    </reaction>
</comment>
<dbReference type="GO" id="GO:0005524">
    <property type="term" value="F:ATP binding"/>
    <property type="evidence" value="ECO:0007669"/>
    <property type="project" value="UniProtKB-KW"/>
</dbReference>
<keyword evidence="4" id="KW-0067">ATP-binding</keyword>
<keyword evidence="10" id="KW-1185">Reference proteome</keyword>
<reference evidence="9 10" key="1">
    <citation type="submission" date="2017-11" db="EMBL/GenBank/DDBJ databases">
        <title>Draft genome sequence of Enterococcus plantarum TRW2 strain isolated from lettuce.</title>
        <authorList>
            <person name="Kim E.B."/>
            <person name="Marco M.L."/>
            <person name="Williams T.R."/>
            <person name="You I.H."/>
        </authorList>
    </citation>
    <scope>NUCLEOTIDE SEQUENCE [LARGE SCALE GENOMIC DNA]</scope>
    <source>
        <strain evidence="9 10">TRW2</strain>
    </source>
</reference>
<dbReference type="InterPro" id="IPR036597">
    <property type="entry name" value="Fido-like_dom_sf"/>
</dbReference>